<proteinExistence type="predicted"/>
<reference evidence="4 5" key="1">
    <citation type="submission" date="2020-12" db="EMBL/GenBank/DDBJ databases">
        <authorList>
            <person name="Shan Y."/>
        </authorList>
    </citation>
    <scope>NUCLEOTIDE SEQUENCE [LARGE SCALE GENOMIC DNA]</scope>
    <source>
        <strain evidence="5">csc3.9</strain>
    </source>
</reference>
<feature type="domain" description="BD-FAE-like" evidence="3">
    <location>
        <begin position="44"/>
        <end position="226"/>
    </location>
</feature>
<dbReference type="PANTHER" id="PTHR48081">
    <property type="entry name" value="AB HYDROLASE SUPERFAMILY PROTEIN C4A8.06C"/>
    <property type="match status" value="1"/>
</dbReference>
<dbReference type="Gene3D" id="3.40.50.1820">
    <property type="entry name" value="alpha/beta hydrolase"/>
    <property type="match status" value="1"/>
</dbReference>
<evidence type="ECO:0000256" key="1">
    <source>
        <dbReference type="ARBA" id="ARBA00022801"/>
    </source>
</evidence>
<protein>
    <submittedName>
        <fullName evidence="4">Alpha/beta hydrolase</fullName>
    </submittedName>
</protein>
<gene>
    <name evidence="4" type="ORF">I6N98_02735</name>
</gene>
<dbReference type="KEGG" id="snan:I6N98_02735"/>
<name>A0A7T4UQI9_9GAMM</name>
<evidence type="ECO:0000313" key="5">
    <source>
        <dbReference type="Proteomes" id="UP000596063"/>
    </source>
</evidence>
<feature type="chain" id="PRO_5032506018" evidence="2">
    <location>
        <begin position="18"/>
        <end position="274"/>
    </location>
</feature>
<dbReference type="PANTHER" id="PTHR48081:SF13">
    <property type="entry name" value="ALPHA_BETA HYDROLASE"/>
    <property type="match status" value="1"/>
</dbReference>
<keyword evidence="2" id="KW-0732">Signal</keyword>
<dbReference type="InterPro" id="IPR050300">
    <property type="entry name" value="GDXG_lipolytic_enzyme"/>
</dbReference>
<accession>A0A7T4UQI9</accession>
<dbReference type="RefSeq" id="WP_198570287.1">
    <property type="nucleotide sequence ID" value="NZ_CP066167.1"/>
</dbReference>
<organism evidence="4 5">
    <name type="scientific">Spongiibacter nanhainus</name>
    <dbReference type="NCBI Taxonomy" id="2794344"/>
    <lineage>
        <taxon>Bacteria</taxon>
        <taxon>Pseudomonadati</taxon>
        <taxon>Pseudomonadota</taxon>
        <taxon>Gammaproteobacteria</taxon>
        <taxon>Cellvibrionales</taxon>
        <taxon>Spongiibacteraceae</taxon>
        <taxon>Spongiibacter</taxon>
    </lineage>
</organism>
<dbReference type="EMBL" id="CP066167">
    <property type="protein sequence ID" value="QQD18798.1"/>
    <property type="molecule type" value="Genomic_DNA"/>
</dbReference>
<keyword evidence="1 4" id="KW-0378">Hydrolase</keyword>
<evidence type="ECO:0000313" key="4">
    <source>
        <dbReference type="EMBL" id="QQD18798.1"/>
    </source>
</evidence>
<feature type="signal peptide" evidence="2">
    <location>
        <begin position="1"/>
        <end position="17"/>
    </location>
</feature>
<dbReference type="SUPFAM" id="SSF53474">
    <property type="entry name" value="alpha/beta-Hydrolases"/>
    <property type="match status" value="1"/>
</dbReference>
<evidence type="ECO:0000256" key="2">
    <source>
        <dbReference type="SAM" id="SignalP"/>
    </source>
</evidence>
<dbReference type="InterPro" id="IPR049492">
    <property type="entry name" value="BD-FAE-like_dom"/>
</dbReference>
<keyword evidence="5" id="KW-1185">Reference proteome</keyword>
<dbReference type="Pfam" id="PF20434">
    <property type="entry name" value="BD-FAE"/>
    <property type="match status" value="1"/>
</dbReference>
<dbReference type="GO" id="GO:0016787">
    <property type="term" value="F:hydrolase activity"/>
    <property type="evidence" value="ECO:0007669"/>
    <property type="project" value="UniProtKB-KW"/>
</dbReference>
<sequence>MKLILLVAGVLALVACASLRGGEPYSRQTGVVYKEVDGQALAGDIYLPNKPGLKPAVVVVHGGGWTNRSGDMTGISKRLAKAGFVVYNITYRLAPAHRHPAQRNDVADALVWLHDNAERYQIDPQRIGGWGYSAGAHLILLAGLDRTSPPMLNGIVAGGTPADLTAWPNSPLVYKLIGKTLAEAESQWLEASPVNHVSEESPPVFLYHGEWDKLVEPEQMAFMADALSKKGVPVQTRTVSWQGHIGAYFFAGSAEREAVAFFKAQETGQDLARQ</sequence>
<dbReference type="AlphaFoldDB" id="A0A7T4UQI9"/>
<dbReference type="PROSITE" id="PS51257">
    <property type="entry name" value="PROKAR_LIPOPROTEIN"/>
    <property type="match status" value="1"/>
</dbReference>
<dbReference type="InterPro" id="IPR029058">
    <property type="entry name" value="AB_hydrolase_fold"/>
</dbReference>
<evidence type="ECO:0000259" key="3">
    <source>
        <dbReference type="Pfam" id="PF20434"/>
    </source>
</evidence>
<dbReference type="Proteomes" id="UP000596063">
    <property type="component" value="Chromosome"/>
</dbReference>